<evidence type="ECO:0000313" key="3">
    <source>
        <dbReference type="Proteomes" id="UP001430679"/>
    </source>
</evidence>
<evidence type="ECO:0000256" key="1">
    <source>
        <dbReference type="SAM" id="SignalP"/>
    </source>
</evidence>
<name>A0ABS8MI68_9FLAO</name>
<dbReference type="EMBL" id="JAJJMM010000001">
    <property type="protein sequence ID" value="MCC9065189.1"/>
    <property type="molecule type" value="Genomic_DNA"/>
</dbReference>
<feature type="chain" id="PRO_5045090467" evidence="1">
    <location>
        <begin position="20"/>
        <end position="152"/>
    </location>
</feature>
<dbReference type="Proteomes" id="UP001430679">
    <property type="component" value="Unassembled WGS sequence"/>
</dbReference>
<gene>
    <name evidence="2" type="ORF">LNP81_19465</name>
</gene>
<dbReference type="InterPro" id="IPR032710">
    <property type="entry name" value="NTF2-like_dom_sf"/>
</dbReference>
<dbReference type="Pfam" id="PF12893">
    <property type="entry name" value="Lumazine_bd_2"/>
    <property type="match status" value="1"/>
</dbReference>
<reference evidence="2" key="1">
    <citation type="submission" date="2021-11" db="EMBL/GenBank/DDBJ databases">
        <title>Description of novel Flavobacterium species.</title>
        <authorList>
            <person name="Saticioglu I.B."/>
            <person name="Ay H."/>
            <person name="Altun S."/>
            <person name="Duman M."/>
        </authorList>
    </citation>
    <scope>NUCLEOTIDE SEQUENCE</scope>
    <source>
        <strain evidence="2">F-30</strain>
    </source>
</reference>
<dbReference type="InterPro" id="IPR039437">
    <property type="entry name" value="FrzH/put_lumazine-bd"/>
</dbReference>
<accession>A0ABS8MI68</accession>
<organism evidence="2 3">
    <name type="scientific">Flavobacterium piscisymbiosum</name>
    <dbReference type="NCBI Taxonomy" id="2893753"/>
    <lineage>
        <taxon>Bacteria</taxon>
        <taxon>Pseudomonadati</taxon>
        <taxon>Bacteroidota</taxon>
        <taxon>Flavobacteriia</taxon>
        <taxon>Flavobacteriales</taxon>
        <taxon>Flavobacteriaceae</taxon>
        <taxon>Flavobacterium</taxon>
    </lineage>
</organism>
<dbReference type="SUPFAM" id="SSF54427">
    <property type="entry name" value="NTF2-like"/>
    <property type="match status" value="1"/>
</dbReference>
<keyword evidence="3" id="KW-1185">Reference proteome</keyword>
<dbReference type="RefSeq" id="WP_230038729.1">
    <property type="nucleotide sequence ID" value="NZ_JAJJMM010000001.1"/>
</dbReference>
<keyword evidence="1" id="KW-0732">Signal</keyword>
<feature type="signal peptide" evidence="1">
    <location>
        <begin position="1"/>
        <end position="19"/>
    </location>
</feature>
<proteinExistence type="predicted"/>
<dbReference type="Gene3D" id="3.10.450.50">
    <property type="match status" value="1"/>
</dbReference>
<protein>
    <submittedName>
        <fullName evidence="2">Nuclear transport factor 2 family protein</fullName>
    </submittedName>
</protein>
<evidence type="ECO:0000313" key="2">
    <source>
        <dbReference type="EMBL" id="MCC9065189.1"/>
    </source>
</evidence>
<comment type="caution">
    <text evidence="2">The sequence shown here is derived from an EMBL/GenBank/DDBJ whole genome shotgun (WGS) entry which is preliminary data.</text>
</comment>
<sequence length="152" mass="17132">MRKVLLFISVILLSFNLNAQISDTTNDLALIEKTINLYLEGQATGDSTKVGSSFDDSWQLKYFADNEIKVVTKSKYIAGFQKHDRPKNWSARTVFVDITNNVAIAKVEISTPTLLFVDYFHFMKTNKGWLVVDKISARTPHKTVEATVAKAN</sequence>